<dbReference type="Gene3D" id="1.10.10.60">
    <property type="entry name" value="Homeodomain-like"/>
    <property type="match status" value="1"/>
</dbReference>
<feature type="compositionally biased region" description="Polar residues" evidence="1">
    <location>
        <begin position="281"/>
        <end position="290"/>
    </location>
</feature>
<proteinExistence type="predicted"/>
<feature type="compositionally biased region" description="Low complexity" evidence="1">
    <location>
        <begin position="1645"/>
        <end position="1656"/>
    </location>
</feature>
<feature type="compositionally biased region" description="Low complexity" evidence="1">
    <location>
        <begin position="502"/>
        <end position="511"/>
    </location>
</feature>
<feature type="compositionally biased region" description="Polar residues" evidence="1">
    <location>
        <begin position="306"/>
        <end position="319"/>
    </location>
</feature>
<name>A0A6J1X806_GALME</name>
<feature type="region of interest" description="Disordered" evidence="1">
    <location>
        <begin position="341"/>
        <end position="446"/>
    </location>
</feature>
<feature type="compositionally biased region" description="Basic and acidic residues" evidence="1">
    <location>
        <begin position="220"/>
        <end position="237"/>
    </location>
</feature>
<feature type="compositionally biased region" description="Polar residues" evidence="1">
    <location>
        <begin position="1657"/>
        <end position="1666"/>
    </location>
</feature>
<protein>
    <submittedName>
        <fullName evidence="3">Biorientation of chromosomes in cell division protein 1-like 1 isoform X1</fullName>
    </submittedName>
</protein>
<keyword evidence="2" id="KW-1185">Reference proteome</keyword>
<feature type="compositionally biased region" description="Basic and acidic residues" evidence="1">
    <location>
        <begin position="471"/>
        <end position="488"/>
    </location>
</feature>
<dbReference type="RefSeq" id="XP_026763063.1">
    <property type="nucleotide sequence ID" value="XM_026907262.3"/>
</dbReference>
<feature type="region of interest" description="Disordered" evidence="1">
    <location>
        <begin position="870"/>
        <end position="981"/>
    </location>
</feature>
<feature type="compositionally biased region" description="Low complexity" evidence="1">
    <location>
        <begin position="917"/>
        <end position="926"/>
    </location>
</feature>
<feature type="region of interest" description="Disordered" evidence="1">
    <location>
        <begin position="95"/>
        <end position="166"/>
    </location>
</feature>
<feature type="compositionally biased region" description="Basic and acidic residues" evidence="1">
    <location>
        <begin position="291"/>
        <end position="303"/>
    </location>
</feature>
<reference evidence="3" key="1">
    <citation type="submission" date="2025-08" db="UniProtKB">
        <authorList>
            <consortium name="RefSeq"/>
        </authorList>
    </citation>
    <scope>IDENTIFICATION</scope>
    <source>
        <tissue evidence="3">Whole larvae</tissue>
    </source>
</reference>
<evidence type="ECO:0000256" key="1">
    <source>
        <dbReference type="SAM" id="MobiDB-lite"/>
    </source>
</evidence>
<dbReference type="Proteomes" id="UP001652740">
    <property type="component" value="Unplaced"/>
</dbReference>
<evidence type="ECO:0000313" key="2">
    <source>
        <dbReference type="Proteomes" id="UP001652740"/>
    </source>
</evidence>
<feature type="compositionally biased region" description="Polar residues" evidence="1">
    <location>
        <begin position="892"/>
        <end position="906"/>
    </location>
</feature>
<feature type="compositionally biased region" description="Basic and acidic residues" evidence="1">
    <location>
        <begin position="1429"/>
        <end position="1443"/>
    </location>
</feature>
<dbReference type="KEGG" id="gmw:113521657"/>
<accession>A0A6J1X806</accession>
<sequence>MSGRSYTMKEMRSIVEYLVTHRAYGEVRGKKMWMDFASTSQTTRTWQSLKETFLKRILPDIHNPYYKLTKEQIQSFRQGYDIEKREKSKLEVCPVDEVSTSKVESSNKAQPSTSNDNDGEKASGEEPLPSKIPQHNRASTETIVLDPEEVQKELESPRPDKRRESLDENVFNKTLRDFITYAEPLTPILHEVLHDFATDESDESSSEPVLKIDENVISENEKELSKNQSENKSKHNCVDNNIVESNIDKESETVSSSIVVVNDAENAVDSTQNKEADQNNHAENNLTSEGSIKKNDETTKEKTNTQNSSGSTNDTALPGNQEQFACINLQKVNLVNEEPNKTIGNNKLKLSRKRANSHDILTNTEIKKMSKENNKHKSISEAGSGTEDKQNYFKHPSTLTSKDRREPKKQSNDECITDKSKEDTNNTVQRRSPDSRSDEMPSSQLNPCLKSVSLFAEQFNTNKYSDSESGEEMKNTNVKKDYKNETKDAQSSVDPPRENNQDKGNNVNKNQHTVNIDKVVILNSQSESDSESKDIRPERNQNKRKDIQFINKIQREKAIASIFGFSSGGIVRKRKRNLSCQKPSTSHRFAPSYLNNISVESSEWTSESDSEYISPPRSRKYRQTRKYLKPKSARILSLQEEGGLFVMHGKRIYPLVKDGNIIKNYLTYESDSDKEDDPSYWKKKYEEERKKTEELKVLLDVANESEKSREVSPILPVHSLRPLSSSHNCPSPRKANENKEQLPVKVEKKEKNAEEKTVKIKFTKNNEELQLEGHWSNIHPVLAEVVQIFNKEEKDAVKDIPVASNGHVIGRCNGDVNHVATIPIIITPDTTAPIATAAVTAAPVDEDVRDKVNKLESEIFKEIEERDKEQLEEFNTENNVTNRKRPGRPPKSSISNEKPSTRNSSPRPKRTKKSNNEIENNNVNSVATVENISTPRPKRKVNTPKKIIEGSTDIPANTDTNITNRNSRSNLVKTDNDVPDDDEVRYMFPPNKQTQRKSAVYINKKQKPSRSLTDIHKLFASPNQSLKSIDSTQGYQDSDVSPSSERIIIRRKRKSSLCNVLRKNKIRVRYTRRKSYPYFADDNSSESSNQSNFIIRKRNTSLNPEIYKSESYQLLMPQQRCNFRVLEKIEEDHTVTKELTKNNTSEPMERVENEIDGKRLKIQADIDSNDSVRGNSEAVNSSSISLPLSPELSIVEQLSVSRELLKSMQNQPSINEMQAANEKANVCADYNKYLISELDVSMPLMGQTCNIQKNPPPEHNRFLANAPTISESLLDQIDYVNIKDAPSISDSLDQKLRDLLLESAKKIQEPQTTRDVSNKNNAATPEIDLKKKAKTKKRCSTPCKRKNTQKSKLPKIDPVVEEERMEFCSYNGRTSCPPIQIVTSEHTENNANINDSNVRKESLSDNKIRKRIKKDVLKVKILRPKIKNPKKDKDLGSKPKDSSRASVQTDSGINDASHLFIQSLNDSIDLIHNHSDTCLQTNECIDSVELIEAKESIITLNSNSDDSFDKRLLVTRDNRSLSSELFCNNAQDGTNVTCATSLKSASNSDTVYQSPVGSELSPNSLITEDLSDDLPCLPLESSLPNVPTNKWYLFSEDEVTNSYLQAPSVGANLNQIFPITCAVPDLSTITEMSKENDDNSRKPAFNNNEGTNTNFNSQSLSNLFMS</sequence>
<feature type="compositionally biased region" description="Basic and acidic residues" evidence="1">
    <location>
        <begin position="149"/>
        <end position="166"/>
    </location>
</feature>
<feature type="region of interest" description="Disordered" evidence="1">
    <location>
        <begin position="220"/>
        <end position="255"/>
    </location>
</feature>
<dbReference type="InParanoid" id="A0A6J1X806"/>
<feature type="region of interest" description="Disordered" evidence="1">
    <location>
        <begin position="463"/>
        <end position="548"/>
    </location>
</feature>
<evidence type="ECO:0000313" key="3">
    <source>
        <dbReference type="RefSeq" id="XP_026763063.1"/>
    </source>
</evidence>
<feature type="compositionally biased region" description="Basic and acidic residues" evidence="1">
    <location>
        <begin position="365"/>
        <end position="379"/>
    </location>
</feature>
<feature type="compositionally biased region" description="Basic and acidic residues" evidence="1">
    <location>
        <begin position="401"/>
        <end position="424"/>
    </location>
</feature>
<feature type="region of interest" description="Disordered" evidence="1">
    <location>
        <begin position="1632"/>
        <end position="1666"/>
    </location>
</feature>
<dbReference type="GeneID" id="113521657"/>
<gene>
    <name evidence="3" type="primary">LOC113521657</name>
</gene>
<dbReference type="OrthoDB" id="10257855at2759"/>
<feature type="compositionally biased region" description="Polar residues" evidence="1">
    <location>
        <begin position="98"/>
        <end position="116"/>
    </location>
</feature>
<feature type="compositionally biased region" description="Polar residues" evidence="1">
    <location>
        <begin position="954"/>
        <end position="973"/>
    </location>
</feature>
<organism evidence="2 3">
    <name type="scientific">Galleria mellonella</name>
    <name type="common">Greater wax moth</name>
    <dbReference type="NCBI Taxonomy" id="7137"/>
    <lineage>
        <taxon>Eukaryota</taxon>
        <taxon>Metazoa</taxon>
        <taxon>Ecdysozoa</taxon>
        <taxon>Arthropoda</taxon>
        <taxon>Hexapoda</taxon>
        <taxon>Insecta</taxon>
        <taxon>Pterygota</taxon>
        <taxon>Neoptera</taxon>
        <taxon>Endopterygota</taxon>
        <taxon>Lepidoptera</taxon>
        <taxon>Glossata</taxon>
        <taxon>Ditrysia</taxon>
        <taxon>Pyraloidea</taxon>
        <taxon>Pyralidae</taxon>
        <taxon>Galleriinae</taxon>
        <taxon>Galleria</taxon>
    </lineage>
</organism>
<feature type="compositionally biased region" description="Basic and acidic residues" evidence="1">
    <location>
        <begin position="1632"/>
        <end position="1641"/>
    </location>
</feature>
<feature type="region of interest" description="Disordered" evidence="1">
    <location>
        <begin position="268"/>
        <end position="319"/>
    </location>
</feature>
<feature type="compositionally biased region" description="Basic and acidic residues" evidence="1">
    <location>
        <begin position="530"/>
        <end position="548"/>
    </location>
</feature>
<feature type="region of interest" description="Disordered" evidence="1">
    <location>
        <begin position="722"/>
        <end position="741"/>
    </location>
</feature>
<feature type="region of interest" description="Disordered" evidence="1">
    <location>
        <begin position="1427"/>
        <end position="1449"/>
    </location>
</feature>